<protein>
    <recommendedName>
        <fullName evidence="2">Restriction endonuclease type IV Mrr domain-containing protein</fullName>
    </recommendedName>
</protein>
<sequence length="320" mass="34986">MLSLSPALAAVFVGLASGVVIYLLFGVRGRRQAESHAGVDVLAAMKWREFAHLVLEALRRQGYVEQDVERQPGDSGFDFVLGRDGQRYLLACKQGRAYRLGEQAVREFATAIRMQGAMGGVLVTLGQVEGFAREVATAHRIELIDGETLWQRVAPLLPQELRRGVHKQAESGSNRRLALGALGSVALALTVFTLMEPESKPPLAAASIVSDRPLQQAPPVRPGSSAAELPPLPKLSEAEFAERRVAAAQLVGKLPNIDSASWSTRSTLVIALRDTRDGRAADPVEESCRILVQYEELRFTRLQIEPPPGDDAPVRWRQCR</sequence>
<dbReference type="Gene3D" id="3.40.1350.10">
    <property type="match status" value="1"/>
</dbReference>
<feature type="transmembrane region" description="Helical" evidence="1">
    <location>
        <begin position="6"/>
        <end position="25"/>
    </location>
</feature>
<gene>
    <name evidence="3" type="ORF">HNQ58_000758</name>
</gene>
<keyword evidence="1" id="KW-1133">Transmembrane helix</keyword>
<dbReference type="PANTHER" id="PTHR30015:SF7">
    <property type="entry name" value="TYPE IV METHYL-DIRECTED RESTRICTION ENZYME ECOKMRR"/>
    <property type="match status" value="1"/>
</dbReference>
<dbReference type="Pfam" id="PF04471">
    <property type="entry name" value="Mrr_cat"/>
    <property type="match status" value="1"/>
</dbReference>
<dbReference type="GO" id="GO:0003677">
    <property type="term" value="F:DNA binding"/>
    <property type="evidence" value="ECO:0007669"/>
    <property type="project" value="InterPro"/>
</dbReference>
<dbReference type="InterPro" id="IPR011335">
    <property type="entry name" value="Restrct_endonuc-II-like"/>
</dbReference>
<evidence type="ECO:0000256" key="1">
    <source>
        <dbReference type="SAM" id="Phobius"/>
    </source>
</evidence>
<dbReference type="AlphaFoldDB" id="A0A7W8DD28"/>
<dbReference type="InterPro" id="IPR007560">
    <property type="entry name" value="Restrct_endonuc_IV_Mrr"/>
</dbReference>
<evidence type="ECO:0000259" key="2">
    <source>
        <dbReference type="Pfam" id="PF04471"/>
    </source>
</evidence>
<keyword evidence="1" id="KW-0812">Transmembrane</keyword>
<proteinExistence type="predicted"/>
<feature type="domain" description="Restriction endonuclease type IV Mrr" evidence="2">
    <location>
        <begin position="43"/>
        <end position="151"/>
    </location>
</feature>
<dbReference type="Proteomes" id="UP000519004">
    <property type="component" value="Unassembled WGS sequence"/>
</dbReference>
<dbReference type="PANTHER" id="PTHR30015">
    <property type="entry name" value="MRR RESTRICTION SYSTEM PROTEIN"/>
    <property type="match status" value="1"/>
</dbReference>
<keyword evidence="1" id="KW-0472">Membrane</keyword>
<organism evidence="3 4">
    <name type="scientific">Rehaibacterium terrae</name>
    <dbReference type="NCBI Taxonomy" id="1341696"/>
    <lineage>
        <taxon>Bacteria</taxon>
        <taxon>Pseudomonadati</taxon>
        <taxon>Pseudomonadota</taxon>
        <taxon>Gammaproteobacteria</taxon>
        <taxon>Lysobacterales</taxon>
        <taxon>Lysobacteraceae</taxon>
        <taxon>Rehaibacterium</taxon>
    </lineage>
</organism>
<keyword evidence="4" id="KW-1185">Reference proteome</keyword>
<name>A0A7W8DD28_9GAMM</name>
<comment type="caution">
    <text evidence="3">The sequence shown here is derived from an EMBL/GenBank/DDBJ whole genome shotgun (WGS) entry which is preliminary data.</text>
</comment>
<dbReference type="SUPFAM" id="SSF52980">
    <property type="entry name" value="Restriction endonuclease-like"/>
    <property type="match status" value="1"/>
</dbReference>
<dbReference type="GO" id="GO:0009307">
    <property type="term" value="P:DNA restriction-modification system"/>
    <property type="evidence" value="ECO:0007669"/>
    <property type="project" value="InterPro"/>
</dbReference>
<reference evidence="3 4" key="1">
    <citation type="submission" date="2020-08" db="EMBL/GenBank/DDBJ databases">
        <title>Genomic Encyclopedia of Type Strains, Phase IV (KMG-IV): sequencing the most valuable type-strain genomes for metagenomic binning, comparative biology and taxonomic classification.</title>
        <authorList>
            <person name="Goeker M."/>
        </authorList>
    </citation>
    <scope>NUCLEOTIDE SEQUENCE [LARGE SCALE GENOMIC DNA]</scope>
    <source>
        <strain evidence="3 4">DSM 25897</strain>
    </source>
</reference>
<accession>A0A7W8DD28</accession>
<dbReference type="RefSeq" id="WP_183947457.1">
    <property type="nucleotide sequence ID" value="NZ_JACHHX010000004.1"/>
</dbReference>
<dbReference type="InterPro" id="IPR011856">
    <property type="entry name" value="tRNA_endonuc-like_dom_sf"/>
</dbReference>
<dbReference type="EMBL" id="JACHHX010000004">
    <property type="protein sequence ID" value="MBB5014881.1"/>
    <property type="molecule type" value="Genomic_DNA"/>
</dbReference>
<feature type="transmembrane region" description="Helical" evidence="1">
    <location>
        <begin position="177"/>
        <end position="195"/>
    </location>
</feature>
<dbReference type="GO" id="GO:0015666">
    <property type="term" value="F:restriction endodeoxyribonuclease activity"/>
    <property type="evidence" value="ECO:0007669"/>
    <property type="project" value="TreeGrafter"/>
</dbReference>
<evidence type="ECO:0000313" key="3">
    <source>
        <dbReference type="EMBL" id="MBB5014881.1"/>
    </source>
</evidence>
<dbReference type="InterPro" id="IPR052906">
    <property type="entry name" value="Type_IV_Methyl-Rstrct_Enzyme"/>
</dbReference>
<evidence type="ECO:0000313" key="4">
    <source>
        <dbReference type="Proteomes" id="UP000519004"/>
    </source>
</evidence>